<comment type="caution">
    <text evidence="1">The sequence shown here is derived from an EMBL/GenBank/DDBJ whole genome shotgun (WGS) entry which is preliminary data.</text>
</comment>
<proteinExistence type="predicted"/>
<keyword evidence="2" id="KW-1185">Reference proteome</keyword>
<organism evidence="1 2">
    <name type="scientific">Halteria grandinella</name>
    <dbReference type="NCBI Taxonomy" id="5974"/>
    <lineage>
        <taxon>Eukaryota</taxon>
        <taxon>Sar</taxon>
        <taxon>Alveolata</taxon>
        <taxon>Ciliophora</taxon>
        <taxon>Intramacronucleata</taxon>
        <taxon>Spirotrichea</taxon>
        <taxon>Stichotrichia</taxon>
        <taxon>Sporadotrichida</taxon>
        <taxon>Halteriidae</taxon>
        <taxon>Halteria</taxon>
    </lineage>
</organism>
<dbReference type="AlphaFoldDB" id="A0A8J8SUN9"/>
<reference evidence="1" key="1">
    <citation type="submission" date="2019-06" db="EMBL/GenBank/DDBJ databases">
        <authorList>
            <person name="Zheng W."/>
        </authorList>
    </citation>
    <scope>NUCLEOTIDE SEQUENCE</scope>
    <source>
        <strain evidence="1">QDHG01</strain>
    </source>
</reference>
<accession>A0A8J8SUN9</accession>
<dbReference type="EMBL" id="RRYP01030887">
    <property type="protein sequence ID" value="TNV71058.1"/>
    <property type="molecule type" value="Genomic_DNA"/>
</dbReference>
<dbReference type="Proteomes" id="UP000785679">
    <property type="component" value="Unassembled WGS sequence"/>
</dbReference>
<gene>
    <name evidence="1" type="ORF">FGO68_gene6876</name>
</gene>
<name>A0A8J8SUN9_HALGN</name>
<protein>
    <submittedName>
        <fullName evidence="1">Uncharacterized protein</fullName>
    </submittedName>
</protein>
<evidence type="ECO:0000313" key="2">
    <source>
        <dbReference type="Proteomes" id="UP000785679"/>
    </source>
</evidence>
<evidence type="ECO:0000313" key="1">
    <source>
        <dbReference type="EMBL" id="TNV71058.1"/>
    </source>
</evidence>
<sequence length="91" mass="10366">MQHTLIKRSLSFRLLGIGSSLTSKKSIFRGKLSSGQRRSVTPFIYFQDLKAFNQYCSYQCAIFVMPYIQIKNHLFFGEQPTGLLTPVKLGS</sequence>